<proteinExistence type="predicted"/>
<evidence type="ECO:0000313" key="3">
    <source>
        <dbReference type="Proteomes" id="UP001210925"/>
    </source>
</evidence>
<feature type="domain" description="5'-3' DNA helicase ZGRF1-like N-terminal" evidence="1">
    <location>
        <begin position="5"/>
        <end position="73"/>
    </location>
</feature>
<protein>
    <recommendedName>
        <fullName evidence="1">5'-3' DNA helicase ZGRF1-like N-terminal domain-containing protein</fullName>
    </recommendedName>
</protein>
<dbReference type="Pfam" id="PF10382">
    <property type="entry name" value="ZGRF1-like_N"/>
    <property type="match status" value="1"/>
</dbReference>
<dbReference type="InterPro" id="IPR018838">
    <property type="entry name" value="ZGRF1-like_N"/>
</dbReference>
<dbReference type="EMBL" id="JADGKB010000029">
    <property type="protein sequence ID" value="KAJ3258260.1"/>
    <property type="molecule type" value="Genomic_DNA"/>
</dbReference>
<evidence type="ECO:0000313" key="2">
    <source>
        <dbReference type="EMBL" id="KAJ3258260.1"/>
    </source>
</evidence>
<name>A0AAD5UI95_9FUNG</name>
<dbReference type="Proteomes" id="UP001210925">
    <property type="component" value="Unassembled WGS sequence"/>
</dbReference>
<accession>A0AAD5UI95</accession>
<organism evidence="2 3">
    <name type="scientific">Boothiomyces macroporosus</name>
    <dbReference type="NCBI Taxonomy" id="261099"/>
    <lineage>
        <taxon>Eukaryota</taxon>
        <taxon>Fungi</taxon>
        <taxon>Fungi incertae sedis</taxon>
        <taxon>Chytridiomycota</taxon>
        <taxon>Chytridiomycota incertae sedis</taxon>
        <taxon>Chytridiomycetes</taxon>
        <taxon>Rhizophydiales</taxon>
        <taxon>Terramycetaceae</taxon>
        <taxon>Boothiomyces</taxon>
    </lineage>
</organism>
<reference evidence="2" key="1">
    <citation type="submission" date="2020-05" db="EMBL/GenBank/DDBJ databases">
        <title>Phylogenomic resolution of chytrid fungi.</title>
        <authorList>
            <person name="Stajich J.E."/>
            <person name="Amses K."/>
            <person name="Simmons R."/>
            <person name="Seto K."/>
            <person name="Myers J."/>
            <person name="Bonds A."/>
            <person name="Quandt C.A."/>
            <person name="Barry K."/>
            <person name="Liu P."/>
            <person name="Grigoriev I."/>
            <person name="Longcore J.E."/>
            <person name="James T.Y."/>
        </authorList>
    </citation>
    <scope>NUCLEOTIDE SEQUENCE</scope>
    <source>
        <strain evidence="2">PLAUS21</strain>
    </source>
</reference>
<comment type="caution">
    <text evidence="2">The sequence shown here is derived from an EMBL/GenBank/DDBJ whole genome shotgun (WGS) entry which is preliminary data.</text>
</comment>
<dbReference type="AlphaFoldDB" id="A0AAD5UI95"/>
<evidence type="ECO:0000259" key="1">
    <source>
        <dbReference type="Pfam" id="PF10382"/>
    </source>
</evidence>
<gene>
    <name evidence="2" type="ORF">HK103_003741</name>
</gene>
<sequence length="292" mass="33269">MAVTEYLECLYCKLLYKEKKIKNYVDGFIKQTSSKIELFDQDKNQIDQTYKHLELREGLEFDLEKYHVEILSCPTVNEPVKANVPYRRPKFKPIVKKVKIEPEIPEPVAEKEKTTVYKKSLNDFLQSTGAEPKKSNNLQNILDLHGNNESRGMNEGRYDDSQLSPSTQFVSGKELLSAAPKSNTGAIDFNYQEDDDQIDQLLSTHSTIPTNQALKAADAIVKVKARAASRWNDYNENDSEEEFDPNLPDDQAPIVEKHLNTTNSVAEADLNDLIDMSESEEMSAQELLDLFK</sequence>
<keyword evidence="3" id="KW-1185">Reference proteome</keyword>